<organism evidence="1 2">
    <name type="scientific">Pectinatus brassicae</name>
    <dbReference type="NCBI Taxonomy" id="862415"/>
    <lineage>
        <taxon>Bacteria</taxon>
        <taxon>Bacillati</taxon>
        <taxon>Bacillota</taxon>
        <taxon>Negativicutes</taxon>
        <taxon>Selenomonadales</taxon>
        <taxon>Selenomonadaceae</taxon>
        <taxon>Pectinatus</taxon>
    </lineage>
</organism>
<dbReference type="RefSeq" id="WP_183861020.1">
    <property type="nucleotide sequence ID" value="NZ_JACHFH010000015.1"/>
</dbReference>
<dbReference type="EMBL" id="JACHFH010000015">
    <property type="protein sequence ID" value="MBB5336242.1"/>
    <property type="molecule type" value="Genomic_DNA"/>
</dbReference>
<dbReference type="AlphaFoldDB" id="A0A840UPW9"/>
<dbReference type="Proteomes" id="UP000559117">
    <property type="component" value="Unassembled WGS sequence"/>
</dbReference>
<sequence length="71" mass="8069">MNGVNEMLFSKKNGVDVDLINKSTGTDALTRKLLEMSNPGIDYLEQLKPIIIENAEVITDKFYNKILWLIV</sequence>
<reference evidence="1 2" key="1">
    <citation type="submission" date="2020-08" db="EMBL/GenBank/DDBJ databases">
        <title>Genomic Encyclopedia of Type Strains, Phase IV (KMG-IV): sequencing the most valuable type-strain genomes for metagenomic binning, comparative biology and taxonomic classification.</title>
        <authorList>
            <person name="Goeker M."/>
        </authorList>
    </citation>
    <scope>NUCLEOTIDE SEQUENCE [LARGE SCALE GENOMIC DNA]</scope>
    <source>
        <strain evidence="1 2">DSM 24661</strain>
    </source>
</reference>
<gene>
    <name evidence="1" type="ORF">HNR32_001390</name>
</gene>
<keyword evidence="2" id="KW-1185">Reference proteome</keyword>
<protein>
    <submittedName>
        <fullName evidence="1">ABC-type thiamine transport system substrate-binding protein</fullName>
    </submittedName>
</protein>
<name>A0A840UPW9_9FIRM</name>
<proteinExistence type="predicted"/>
<evidence type="ECO:0000313" key="1">
    <source>
        <dbReference type="EMBL" id="MBB5336242.1"/>
    </source>
</evidence>
<accession>A0A840UPW9</accession>
<evidence type="ECO:0000313" key="2">
    <source>
        <dbReference type="Proteomes" id="UP000559117"/>
    </source>
</evidence>
<comment type="caution">
    <text evidence="1">The sequence shown here is derived from an EMBL/GenBank/DDBJ whole genome shotgun (WGS) entry which is preliminary data.</text>
</comment>